<proteinExistence type="predicted"/>
<sequence>MAPVKLACAGCVVVRWNSLMFASVQTSKITAQKLRSCNGCC</sequence>
<dbReference type="Proteomes" id="UP000234681">
    <property type="component" value="Chromosome 13"/>
</dbReference>
<reference evidence="1 2" key="1">
    <citation type="submission" date="2005-09" db="EMBL/GenBank/DDBJ databases">
        <authorList>
            <person name="Mural R.J."/>
            <person name="Li P.W."/>
            <person name="Adams M.D."/>
            <person name="Amanatides P.G."/>
            <person name="Baden-Tillson H."/>
            <person name="Barnstead M."/>
            <person name="Chin S.H."/>
            <person name="Dew I."/>
            <person name="Evans C.A."/>
            <person name="Ferriera S."/>
            <person name="Flanigan M."/>
            <person name="Fosler C."/>
            <person name="Glodek A."/>
            <person name="Gu Z."/>
            <person name="Holt R.A."/>
            <person name="Jennings D."/>
            <person name="Kraft C.L."/>
            <person name="Lu F."/>
            <person name="Nguyen T."/>
            <person name="Nusskern D.R."/>
            <person name="Pfannkoch C.M."/>
            <person name="Sitter C."/>
            <person name="Sutton G.G."/>
            <person name="Venter J.C."/>
            <person name="Wang Z."/>
            <person name="Woodage T."/>
            <person name="Zheng X.H."/>
            <person name="Zhong F."/>
        </authorList>
    </citation>
    <scope>NUCLEOTIDE SEQUENCE [LARGE SCALE GENOMIC DNA]</scope>
    <source>
        <strain>BN</strain>
        <strain evidence="2">Sprague-Dawley</strain>
    </source>
</reference>
<name>A6ICL8_RAT</name>
<accession>A6ICL8</accession>
<protein>
    <submittedName>
        <fullName evidence="1">RCG46000</fullName>
    </submittedName>
</protein>
<organism evidence="1 2">
    <name type="scientific">Rattus norvegicus</name>
    <name type="common">Rat</name>
    <dbReference type="NCBI Taxonomy" id="10116"/>
    <lineage>
        <taxon>Eukaryota</taxon>
        <taxon>Metazoa</taxon>
        <taxon>Chordata</taxon>
        <taxon>Craniata</taxon>
        <taxon>Vertebrata</taxon>
        <taxon>Euteleostomi</taxon>
        <taxon>Mammalia</taxon>
        <taxon>Eutheria</taxon>
        <taxon>Euarchontoglires</taxon>
        <taxon>Glires</taxon>
        <taxon>Rodentia</taxon>
        <taxon>Myomorpha</taxon>
        <taxon>Muroidea</taxon>
        <taxon>Muridae</taxon>
        <taxon>Murinae</taxon>
        <taxon>Rattus</taxon>
    </lineage>
</organism>
<dbReference type="EMBL" id="CH473958">
    <property type="protein sequence ID" value="EDM09629.1"/>
    <property type="molecule type" value="Genomic_DNA"/>
</dbReference>
<gene>
    <name evidence="1" type="ORF">rCG_46000</name>
</gene>
<dbReference type="AlphaFoldDB" id="A6ICL8"/>
<evidence type="ECO:0000313" key="1">
    <source>
        <dbReference type="EMBL" id="EDM09629.1"/>
    </source>
</evidence>
<evidence type="ECO:0000313" key="2">
    <source>
        <dbReference type="Proteomes" id="UP000234681"/>
    </source>
</evidence>